<dbReference type="Pfam" id="PF11755">
    <property type="entry name" value="DUF3311"/>
    <property type="match status" value="1"/>
</dbReference>
<dbReference type="InterPro" id="IPR021741">
    <property type="entry name" value="DUF3311"/>
</dbReference>
<accession>A0A560L6W7</accession>
<comment type="caution">
    <text evidence="2">The sequence shown here is derived from an EMBL/GenBank/DDBJ whole genome shotgun (WGS) entry which is preliminary data.</text>
</comment>
<keyword evidence="1" id="KW-0812">Transmembrane</keyword>
<keyword evidence="1" id="KW-0472">Membrane</keyword>
<dbReference type="STRING" id="1755647.AS156_12775"/>
<keyword evidence="3" id="KW-1185">Reference proteome</keyword>
<evidence type="ECO:0000313" key="3">
    <source>
        <dbReference type="Proteomes" id="UP000321304"/>
    </source>
</evidence>
<gene>
    <name evidence="2" type="ORF">FBZ93_113217</name>
</gene>
<evidence type="ECO:0000256" key="1">
    <source>
        <dbReference type="SAM" id="Phobius"/>
    </source>
</evidence>
<feature type="transmembrane region" description="Helical" evidence="1">
    <location>
        <begin position="42"/>
        <end position="64"/>
    </location>
</feature>
<proteinExistence type="predicted"/>
<organism evidence="2 3">
    <name type="scientific">Bradyrhizobium macuxiense</name>
    <dbReference type="NCBI Taxonomy" id="1755647"/>
    <lineage>
        <taxon>Bacteria</taxon>
        <taxon>Pseudomonadati</taxon>
        <taxon>Pseudomonadota</taxon>
        <taxon>Alphaproteobacteria</taxon>
        <taxon>Hyphomicrobiales</taxon>
        <taxon>Nitrobacteraceae</taxon>
        <taxon>Bradyrhizobium</taxon>
    </lineage>
</organism>
<keyword evidence="1" id="KW-1133">Transmembrane helix</keyword>
<dbReference type="Proteomes" id="UP000321304">
    <property type="component" value="Unassembled WGS sequence"/>
</dbReference>
<dbReference type="EMBL" id="VITY01000013">
    <property type="protein sequence ID" value="TWB91348.1"/>
    <property type="molecule type" value="Genomic_DNA"/>
</dbReference>
<dbReference type="AlphaFoldDB" id="A0A560L6W7"/>
<sequence length="67" mass="8348">MNQHTRRAEWSWWYLLLLIQFIAVLWPPFYNRIEPSWIGMPFFYWYQLLWIIIGAFLTAIVYFATED</sequence>
<feature type="transmembrane region" description="Helical" evidence="1">
    <location>
        <begin position="12"/>
        <end position="30"/>
    </location>
</feature>
<reference evidence="2 3" key="1">
    <citation type="submission" date="2019-06" db="EMBL/GenBank/DDBJ databases">
        <title>Genomic Encyclopedia of Type Strains, Phase IV (KMG-V): Genome sequencing to study the core and pangenomes of soil and plant-associated prokaryotes.</title>
        <authorList>
            <person name="Whitman W."/>
        </authorList>
    </citation>
    <scope>NUCLEOTIDE SEQUENCE [LARGE SCALE GENOMIC DNA]</scope>
    <source>
        <strain evidence="2 3">BR 10355</strain>
    </source>
</reference>
<name>A0A560L6W7_9BRAD</name>
<protein>
    <submittedName>
        <fullName evidence="2">Uncharacterized protein DUF3311</fullName>
    </submittedName>
</protein>
<evidence type="ECO:0000313" key="2">
    <source>
        <dbReference type="EMBL" id="TWB91348.1"/>
    </source>
</evidence>